<dbReference type="AlphaFoldDB" id="A0A1A8XNE3"/>
<accession>A0A1A8XNE3</accession>
<dbReference type="STRING" id="1860102.ACCAA_300027"/>
<protein>
    <submittedName>
        <fullName evidence="2">Uncharacterized protein</fullName>
    </submittedName>
</protein>
<reference evidence="2 3" key="1">
    <citation type="submission" date="2016-06" db="EMBL/GenBank/DDBJ databases">
        <authorList>
            <person name="Kjaerup R.B."/>
            <person name="Dalgaard T.S."/>
            <person name="Juul-Madsen H.R."/>
        </authorList>
    </citation>
    <scope>NUCLEOTIDE SEQUENCE [LARGE SCALE GENOMIC DNA]</scope>
    <source>
        <strain evidence="2">3</strain>
    </source>
</reference>
<evidence type="ECO:0000313" key="3">
    <source>
        <dbReference type="Proteomes" id="UP000199169"/>
    </source>
</evidence>
<organism evidence="2 3">
    <name type="scientific">Candidatus Accumulibacter aalborgensis</name>
    <dbReference type="NCBI Taxonomy" id="1860102"/>
    <lineage>
        <taxon>Bacteria</taxon>
        <taxon>Pseudomonadati</taxon>
        <taxon>Pseudomonadota</taxon>
        <taxon>Betaproteobacteria</taxon>
        <taxon>Candidatus Accumulibacter</taxon>
    </lineage>
</organism>
<keyword evidence="3" id="KW-1185">Reference proteome</keyword>
<gene>
    <name evidence="2" type="ORF">ACCAA_300027</name>
</gene>
<name>A0A1A8XNE3_9PROT</name>
<feature type="region of interest" description="Disordered" evidence="1">
    <location>
        <begin position="83"/>
        <end position="126"/>
    </location>
</feature>
<proteinExistence type="predicted"/>
<dbReference type="Proteomes" id="UP000199169">
    <property type="component" value="Unassembled WGS sequence"/>
</dbReference>
<evidence type="ECO:0000313" key="2">
    <source>
        <dbReference type="EMBL" id="SBT06166.1"/>
    </source>
</evidence>
<evidence type="ECO:0000256" key="1">
    <source>
        <dbReference type="SAM" id="MobiDB-lite"/>
    </source>
</evidence>
<dbReference type="EMBL" id="FLQX01000106">
    <property type="protein sequence ID" value="SBT06166.1"/>
    <property type="molecule type" value="Genomic_DNA"/>
</dbReference>
<sequence length="126" mass="13626">MPEVLDRCPACRARLPENAVCPRCGCDFSLAQQAIEQARRLLEQALRSLALGDRAAARSQVDASLAMHRRRLGQAIKGFLDDEKSAAKSERAAPGGWSAEPGDDEALPGVVWPGEWQNLDSTVGQD</sequence>
<dbReference type="RefSeq" id="WP_186406999.1">
    <property type="nucleotide sequence ID" value="NZ_FLQX01000106.1"/>
</dbReference>